<feature type="compositionally biased region" description="Basic and acidic residues" evidence="1">
    <location>
        <begin position="465"/>
        <end position="499"/>
    </location>
</feature>
<reference evidence="2" key="1">
    <citation type="submission" date="2020-06" db="EMBL/GenBank/DDBJ databases">
        <title>Draft genome of Bugula neritina, a colonial animal packing powerful symbionts and potential medicines.</title>
        <authorList>
            <person name="Rayko M."/>
        </authorList>
    </citation>
    <scope>NUCLEOTIDE SEQUENCE [LARGE SCALE GENOMIC DNA]</scope>
    <source>
        <strain evidence="2">Kwan_BN1</strain>
    </source>
</reference>
<organism evidence="2 3">
    <name type="scientific">Bugula neritina</name>
    <name type="common">Brown bryozoan</name>
    <name type="synonym">Sertularia neritina</name>
    <dbReference type="NCBI Taxonomy" id="10212"/>
    <lineage>
        <taxon>Eukaryota</taxon>
        <taxon>Metazoa</taxon>
        <taxon>Spiralia</taxon>
        <taxon>Lophotrochozoa</taxon>
        <taxon>Bryozoa</taxon>
        <taxon>Gymnolaemata</taxon>
        <taxon>Cheilostomatida</taxon>
        <taxon>Flustrina</taxon>
        <taxon>Buguloidea</taxon>
        <taxon>Bugulidae</taxon>
        <taxon>Bugula</taxon>
    </lineage>
</organism>
<feature type="region of interest" description="Disordered" evidence="1">
    <location>
        <begin position="176"/>
        <end position="515"/>
    </location>
</feature>
<feature type="compositionally biased region" description="Low complexity" evidence="1">
    <location>
        <begin position="330"/>
        <end position="345"/>
    </location>
</feature>
<proteinExistence type="predicted"/>
<evidence type="ECO:0000313" key="2">
    <source>
        <dbReference type="EMBL" id="KAF6028193.1"/>
    </source>
</evidence>
<protein>
    <submittedName>
        <fullName evidence="2">Uncharacterized protein</fullName>
    </submittedName>
</protein>
<accession>A0A7J7JQQ3</accession>
<feature type="compositionally biased region" description="Acidic residues" evidence="1">
    <location>
        <begin position="286"/>
        <end position="296"/>
    </location>
</feature>
<evidence type="ECO:0000256" key="1">
    <source>
        <dbReference type="SAM" id="MobiDB-lite"/>
    </source>
</evidence>
<evidence type="ECO:0000313" key="3">
    <source>
        <dbReference type="Proteomes" id="UP000593567"/>
    </source>
</evidence>
<feature type="compositionally biased region" description="Basic and acidic residues" evidence="1">
    <location>
        <begin position="221"/>
        <end position="230"/>
    </location>
</feature>
<dbReference type="AlphaFoldDB" id="A0A7J7JQQ3"/>
<feature type="compositionally biased region" description="Low complexity" evidence="1">
    <location>
        <begin position="242"/>
        <end position="254"/>
    </location>
</feature>
<dbReference type="Proteomes" id="UP000593567">
    <property type="component" value="Unassembled WGS sequence"/>
</dbReference>
<sequence length="515" mass="58386">MHRLILLTIQCNGGKVYNQFIYCNDHLNRLKFKIKQISSLYPQFKSLWKLRHISKGGYKLTKPKGVAFSTHKLKRPSCLCSNRETTWRLDAEELTSNKFYSLFLSHKTALLFIKHNKLYLYLIMDVFGKTSTETKKMSPLQMELSAKIRERNSQGLGADLTETEEDDDDLLSMFNKSAKSSQQRSQSPYESELRKTPPKPQARVSIGTKDANTKQKVQIKPKNELDRLLMDDNEEADMLSTQKKPWQPPQFKQFSAESEVSRAPQPKERVRSSPLANPRHQSSLLEESEGSDDDELTGAYTRQLQQRTPPLGRKTPTNDGRNSIDKNELQRSISGKQGISGSGRSTPKSREDGYGLISSGRTTPKQDQLDQIRSERNSPGSGRKLLKSKEDELFGPQGGGSGRTAKSKEDELFGPQRSGSGRTTPKSREDELLISKSKKPSSNLDDIFGKRKSPSDQSLFANRKSPRELERENPERSKFKSKENDSRLTPKSELSERKSSKQSTMDDIFGVKKKS</sequence>
<feature type="compositionally biased region" description="Basic and acidic residues" evidence="1">
    <location>
        <begin position="367"/>
        <end position="376"/>
    </location>
</feature>
<name>A0A7J7JQQ3_BUGNE</name>
<comment type="caution">
    <text evidence="2">The sequence shown here is derived from an EMBL/GenBank/DDBJ whole genome shotgun (WGS) entry which is preliminary data.</text>
</comment>
<dbReference type="EMBL" id="VXIV02001977">
    <property type="protein sequence ID" value="KAF6028193.1"/>
    <property type="molecule type" value="Genomic_DNA"/>
</dbReference>
<gene>
    <name evidence="2" type="ORF">EB796_013495</name>
</gene>
<keyword evidence="3" id="KW-1185">Reference proteome</keyword>